<organism evidence="1 2">
    <name type="scientific">Rapidithrix thailandica</name>
    <dbReference type="NCBI Taxonomy" id="413964"/>
    <lineage>
        <taxon>Bacteria</taxon>
        <taxon>Pseudomonadati</taxon>
        <taxon>Bacteroidota</taxon>
        <taxon>Cytophagia</taxon>
        <taxon>Cytophagales</taxon>
        <taxon>Flammeovirgaceae</taxon>
        <taxon>Rapidithrix</taxon>
    </lineage>
</organism>
<reference evidence="1 2" key="1">
    <citation type="submission" date="2024-04" db="EMBL/GenBank/DDBJ databases">
        <title>Novel genus in family Flammeovirgaceae.</title>
        <authorList>
            <person name="Nguyen T.H."/>
            <person name="Vuong T.Q."/>
            <person name="Le H."/>
            <person name="Kim S.-G."/>
        </authorList>
    </citation>
    <scope>NUCLEOTIDE SEQUENCE [LARGE SCALE GENOMIC DNA]</scope>
    <source>
        <strain evidence="1 2">JCM 23209</strain>
    </source>
</reference>
<dbReference type="RefSeq" id="WP_346822335.1">
    <property type="nucleotide sequence ID" value="NZ_JBDKWZ010000009.1"/>
</dbReference>
<sequence length="129" mass="15695">MGKYENTEWYLKESKAYIDQYGEVPPPWMYYPNAHPYSIGWRMGGGESFIMVLHEWLEQQKFTEEERIAYMRKYPPPPRWLEWAASFIWNLDTVDHPDLDFTPYFEKLEMLGFEGVSDFEKDFNNDQWE</sequence>
<name>A0AAW9S965_9BACT</name>
<proteinExistence type="predicted"/>
<comment type="caution">
    <text evidence="1">The sequence shown here is derived from an EMBL/GenBank/DDBJ whole genome shotgun (WGS) entry which is preliminary data.</text>
</comment>
<dbReference type="EMBL" id="JBDKWZ010000009">
    <property type="protein sequence ID" value="MEN7549556.1"/>
    <property type="molecule type" value="Genomic_DNA"/>
</dbReference>
<protein>
    <submittedName>
        <fullName evidence="1">Uncharacterized protein</fullName>
    </submittedName>
</protein>
<dbReference type="Proteomes" id="UP001403385">
    <property type="component" value="Unassembled WGS sequence"/>
</dbReference>
<gene>
    <name evidence="1" type="ORF">AAG747_16655</name>
</gene>
<evidence type="ECO:0000313" key="2">
    <source>
        <dbReference type="Proteomes" id="UP001403385"/>
    </source>
</evidence>
<dbReference type="AlphaFoldDB" id="A0AAW9S965"/>
<evidence type="ECO:0000313" key="1">
    <source>
        <dbReference type="EMBL" id="MEN7549556.1"/>
    </source>
</evidence>
<accession>A0AAW9S965</accession>
<keyword evidence="2" id="KW-1185">Reference proteome</keyword>